<keyword evidence="2" id="KW-1185">Reference proteome</keyword>
<reference evidence="1 2" key="1">
    <citation type="journal article" date="2019" name="Nat. Ecol. Evol.">
        <title>Megaphylogeny resolves global patterns of mushroom evolution.</title>
        <authorList>
            <person name="Varga T."/>
            <person name="Krizsan K."/>
            <person name="Foldi C."/>
            <person name="Dima B."/>
            <person name="Sanchez-Garcia M."/>
            <person name="Sanchez-Ramirez S."/>
            <person name="Szollosi G.J."/>
            <person name="Szarkandi J.G."/>
            <person name="Papp V."/>
            <person name="Albert L."/>
            <person name="Andreopoulos W."/>
            <person name="Angelini C."/>
            <person name="Antonin V."/>
            <person name="Barry K.W."/>
            <person name="Bougher N.L."/>
            <person name="Buchanan P."/>
            <person name="Buyck B."/>
            <person name="Bense V."/>
            <person name="Catcheside P."/>
            <person name="Chovatia M."/>
            <person name="Cooper J."/>
            <person name="Damon W."/>
            <person name="Desjardin D."/>
            <person name="Finy P."/>
            <person name="Geml J."/>
            <person name="Haridas S."/>
            <person name="Hughes K."/>
            <person name="Justo A."/>
            <person name="Karasinski D."/>
            <person name="Kautmanova I."/>
            <person name="Kiss B."/>
            <person name="Kocsube S."/>
            <person name="Kotiranta H."/>
            <person name="LaButti K.M."/>
            <person name="Lechner B.E."/>
            <person name="Liimatainen K."/>
            <person name="Lipzen A."/>
            <person name="Lukacs Z."/>
            <person name="Mihaltcheva S."/>
            <person name="Morgado L.N."/>
            <person name="Niskanen T."/>
            <person name="Noordeloos M.E."/>
            <person name="Ohm R.A."/>
            <person name="Ortiz-Santana B."/>
            <person name="Ovrebo C."/>
            <person name="Racz N."/>
            <person name="Riley R."/>
            <person name="Savchenko A."/>
            <person name="Shiryaev A."/>
            <person name="Soop K."/>
            <person name="Spirin V."/>
            <person name="Szebenyi C."/>
            <person name="Tomsovsky M."/>
            <person name="Tulloss R.E."/>
            <person name="Uehling J."/>
            <person name="Grigoriev I.V."/>
            <person name="Vagvolgyi C."/>
            <person name="Papp T."/>
            <person name="Martin F.M."/>
            <person name="Miettinen O."/>
            <person name="Hibbett D.S."/>
            <person name="Nagy L.G."/>
        </authorList>
    </citation>
    <scope>NUCLEOTIDE SEQUENCE [LARGE SCALE GENOMIC DNA]</scope>
    <source>
        <strain evidence="1 2">NL-1719</strain>
    </source>
</reference>
<sequence length="557" mass="58380">MAMTLPIVLPSTPTSANSPVADGVDRPRTPVSPHVQALTESQQQPQQATPGTQSQPTAASAANNAQAKRKPSRRANTAERRATHNAVERQRRETLNGRFLDLAALLPNLSQIRRPSKSSIVNSSIAHIHASRRHRILAARELRLVKLEADALRRELNEWRDRAGIPRIDEPIRGDGFSMVLSGELEVLTAIPGEEEEDEGMQYNQYGGDDDDEYIGPAPQMMQPHMHEEMEDHRMAMLKNAAAVAANANPFAHSLPPPIVPTSATGPAHQGNGIHLSHVMPRSNPPGIMHSPSFDNSAAMAGLYDHSGAQFSHYMPPGPPQNHHAGVDPEKLAAWNMYNQQHQQQQQMLQAQRSLFTPPATSHGLPNSSNSASNGNGGNGSGSPPGTAGGNPSSANGASTNPFADPAFFVNLQRHQMLQQNGNNTNGSNNGYGSSDRDDASSVGSISIPRAGGNGGNDMVGQRTRSDSVMSAGSGGSGYGGSPPHHGVHGGASPVGGYELGHGANGAGGRWGVRDVVELGAAVHHGHHGMGAVQGILPSPISAGGHGGGGGGFAMMM</sequence>
<dbReference type="Proteomes" id="UP000308600">
    <property type="component" value="Unassembled WGS sequence"/>
</dbReference>
<proteinExistence type="predicted"/>
<gene>
    <name evidence="1" type="ORF">BDN72DRAFT_901590</name>
</gene>
<evidence type="ECO:0000313" key="1">
    <source>
        <dbReference type="EMBL" id="TFK64386.1"/>
    </source>
</evidence>
<organism evidence="1 2">
    <name type="scientific">Pluteus cervinus</name>
    <dbReference type="NCBI Taxonomy" id="181527"/>
    <lineage>
        <taxon>Eukaryota</taxon>
        <taxon>Fungi</taxon>
        <taxon>Dikarya</taxon>
        <taxon>Basidiomycota</taxon>
        <taxon>Agaricomycotina</taxon>
        <taxon>Agaricomycetes</taxon>
        <taxon>Agaricomycetidae</taxon>
        <taxon>Agaricales</taxon>
        <taxon>Pluteineae</taxon>
        <taxon>Pluteaceae</taxon>
        <taxon>Pluteus</taxon>
    </lineage>
</organism>
<evidence type="ECO:0000313" key="2">
    <source>
        <dbReference type="Proteomes" id="UP000308600"/>
    </source>
</evidence>
<dbReference type="EMBL" id="ML208476">
    <property type="protein sequence ID" value="TFK64386.1"/>
    <property type="molecule type" value="Genomic_DNA"/>
</dbReference>
<protein>
    <submittedName>
        <fullName evidence="1">Uncharacterized protein</fullName>
    </submittedName>
</protein>
<accession>A0ACD3AFC3</accession>
<name>A0ACD3AFC3_9AGAR</name>